<protein>
    <submittedName>
        <fullName evidence="1">Uncharacterized protein</fullName>
    </submittedName>
</protein>
<organism evidence="1 2">
    <name type="scientific">Ecytonucleospora hepatopenaei</name>
    <dbReference type="NCBI Taxonomy" id="646526"/>
    <lineage>
        <taxon>Eukaryota</taxon>
        <taxon>Fungi</taxon>
        <taxon>Fungi incertae sedis</taxon>
        <taxon>Microsporidia</taxon>
        <taxon>Enterocytozoonidae</taxon>
        <taxon>Ecytonucleospora</taxon>
    </lineage>
</organism>
<gene>
    <name evidence="1" type="ORF">EHP00_1266</name>
</gene>
<keyword evidence="2" id="KW-1185">Reference proteome</keyword>
<accession>A0A1W0E6B3</accession>
<comment type="caution">
    <text evidence="1">The sequence shown here is derived from an EMBL/GenBank/DDBJ whole genome shotgun (WGS) entry which is preliminary data.</text>
</comment>
<dbReference type="Proteomes" id="UP000192758">
    <property type="component" value="Unassembled WGS sequence"/>
</dbReference>
<evidence type="ECO:0000313" key="2">
    <source>
        <dbReference type="Proteomes" id="UP000192758"/>
    </source>
</evidence>
<dbReference type="EMBL" id="MNPJ01000017">
    <property type="protein sequence ID" value="OQS54790.1"/>
    <property type="molecule type" value="Genomic_DNA"/>
</dbReference>
<proteinExistence type="predicted"/>
<reference evidence="1 2" key="1">
    <citation type="journal article" date="2017" name="Environ. Microbiol.">
        <title>Decay of the glycolytic pathway and adaptation to intranuclear parasitism within Enterocytozoonidae microsporidia.</title>
        <authorList>
            <person name="Wiredu Boakye D."/>
            <person name="Jaroenlak P."/>
            <person name="Prachumwat A."/>
            <person name="Williams T.A."/>
            <person name="Bateman K.S."/>
            <person name="Itsathitphaisarn O."/>
            <person name="Sritunyalucksana K."/>
            <person name="Paszkiewicz K.H."/>
            <person name="Moore K.A."/>
            <person name="Stentiford G.D."/>
            <person name="Williams B.A."/>
        </authorList>
    </citation>
    <scope>NUCLEOTIDE SEQUENCE [LARGE SCALE GENOMIC DNA]</scope>
    <source>
        <strain evidence="1 2">TH1</strain>
    </source>
</reference>
<dbReference type="AlphaFoldDB" id="A0A1W0E6B3"/>
<name>A0A1W0E6B3_9MICR</name>
<sequence>MTSNKKNVDNINDDTNIIRANDKIYNDNLNNKIDNYEKICKKGFNFYKKECFIESAICFYILLQKYKCNKYKYILKIIQKQLFLQTNYHFVYTLHKIDIKFNNSKDDSFIQGCLNEMNVLYDDSFDSSKPNIKINWMFDSKIDIVDIKKYCDEDVLVDTEEFVIKSGEKYGIILEKFKKHCIENTNYDLINYFEQKQMVFYVNKVKEWKFIYESIIYEINVYLNKRAMEYLKYYKEEMKIEGMLKMYK</sequence>
<evidence type="ECO:0000313" key="1">
    <source>
        <dbReference type="EMBL" id="OQS54790.1"/>
    </source>
</evidence>
<dbReference type="VEuPathDB" id="MicrosporidiaDB:EHP00_1266"/>